<reference evidence="3" key="2">
    <citation type="submission" date="2021-01" db="EMBL/GenBank/DDBJ databases">
        <authorList>
            <person name="Schikora-Tamarit M.A."/>
        </authorList>
    </citation>
    <scope>NUCLEOTIDE SEQUENCE</scope>
    <source>
        <strain evidence="3">CBS2887</strain>
    </source>
</reference>
<gene>
    <name evidence="3" type="ORF">WICPIJ_006035</name>
</gene>
<feature type="transmembrane region" description="Helical" evidence="2">
    <location>
        <begin position="34"/>
        <end position="54"/>
    </location>
</feature>
<keyword evidence="2" id="KW-0472">Membrane</keyword>
<protein>
    <submittedName>
        <fullName evidence="3">Uncharacterized protein</fullName>
    </submittedName>
</protein>
<evidence type="ECO:0000256" key="1">
    <source>
        <dbReference type="SAM" id="MobiDB-lite"/>
    </source>
</evidence>
<keyword evidence="2" id="KW-1133">Transmembrane helix</keyword>
<feature type="compositionally biased region" description="Low complexity" evidence="1">
    <location>
        <begin position="651"/>
        <end position="660"/>
    </location>
</feature>
<evidence type="ECO:0000313" key="3">
    <source>
        <dbReference type="EMBL" id="KAH3683000.1"/>
    </source>
</evidence>
<proteinExistence type="predicted"/>
<feature type="region of interest" description="Disordered" evidence="1">
    <location>
        <begin position="556"/>
        <end position="586"/>
    </location>
</feature>
<name>A0A9P8TLE4_WICPI</name>
<feature type="compositionally biased region" description="Pro residues" evidence="1">
    <location>
        <begin position="327"/>
        <end position="342"/>
    </location>
</feature>
<feature type="region of interest" description="Disordered" evidence="1">
    <location>
        <begin position="172"/>
        <end position="219"/>
    </location>
</feature>
<reference evidence="3" key="1">
    <citation type="journal article" date="2021" name="Open Biol.">
        <title>Shared evolutionary footprints suggest mitochondrial oxidative damage underlies multiple complex I losses in fungi.</title>
        <authorList>
            <person name="Schikora-Tamarit M.A."/>
            <person name="Marcet-Houben M."/>
            <person name="Nosek J."/>
            <person name="Gabaldon T."/>
        </authorList>
    </citation>
    <scope>NUCLEOTIDE SEQUENCE</scope>
    <source>
        <strain evidence="3">CBS2887</strain>
    </source>
</reference>
<feature type="compositionally biased region" description="Acidic residues" evidence="1">
    <location>
        <begin position="661"/>
        <end position="677"/>
    </location>
</feature>
<feature type="compositionally biased region" description="Low complexity" evidence="1">
    <location>
        <begin position="567"/>
        <end position="577"/>
    </location>
</feature>
<evidence type="ECO:0000256" key="2">
    <source>
        <dbReference type="SAM" id="Phobius"/>
    </source>
</evidence>
<feature type="region of interest" description="Disordered" evidence="1">
    <location>
        <begin position="316"/>
        <end position="345"/>
    </location>
</feature>
<organism evidence="3 4">
    <name type="scientific">Wickerhamomyces pijperi</name>
    <name type="common">Yeast</name>
    <name type="synonym">Pichia pijperi</name>
    <dbReference type="NCBI Taxonomy" id="599730"/>
    <lineage>
        <taxon>Eukaryota</taxon>
        <taxon>Fungi</taxon>
        <taxon>Dikarya</taxon>
        <taxon>Ascomycota</taxon>
        <taxon>Saccharomycotina</taxon>
        <taxon>Saccharomycetes</taxon>
        <taxon>Phaffomycetales</taxon>
        <taxon>Wickerhamomycetaceae</taxon>
        <taxon>Wickerhamomyces</taxon>
    </lineage>
</organism>
<comment type="caution">
    <text evidence="3">The sequence shown here is derived from an EMBL/GenBank/DDBJ whole genome shotgun (WGS) entry which is preliminary data.</text>
</comment>
<feature type="region of interest" description="Disordered" evidence="1">
    <location>
        <begin position="651"/>
        <end position="677"/>
    </location>
</feature>
<feature type="region of interest" description="Disordered" evidence="1">
    <location>
        <begin position="92"/>
        <end position="156"/>
    </location>
</feature>
<accession>A0A9P8TLE4</accession>
<keyword evidence="4" id="KW-1185">Reference proteome</keyword>
<dbReference type="AlphaFoldDB" id="A0A9P8TLE4"/>
<evidence type="ECO:0000313" key="4">
    <source>
        <dbReference type="Proteomes" id="UP000774326"/>
    </source>
</evidence>
<dbReference type="EMBL" id="JAEUBG010003287">
    <property type="protein sequence ID" value="KAH3683000.1"/>
    <property type="molecule type" value="Genomic_DNA"/>
</dbReference>
<sequence length="677" mass="78984">MSYHHNVDIKSASADASNVCPFHKMGNLKSTTGITQFHIMIFVLIFISFTTYYIRKYRNLIGIRSHVPERKFHQAKFDHLVRAPKVGIEEQKEQPEVLQEQPQEPQEEPEQQTNPNPQSQAPPQSRMYRRVTPRQLNWPDGYYSSSSAESSDDETDSFNECFMREVRSILRAHGVQVDPPQPQKHKKKKKKYNYKNTNKTKKKQVRHGRTGRKRAANKKHYSQEHFMYQTDQLNCEFADAVPIVPDDSYDTMHPPTPDIDTILIMNHPLGLSKREMASYDTKMAERSRLDQMKYDIRMKGLASRSLKDVLGKQQLDNQISEQSTGSAPPPPAPPLAPTPSPTPKSANYIRKFTNIRHANETIQLFQQYQEYRRAYFEYQNTMELQYFNDVDGGEVQTWDMPRFYGFRSFCDLMRSEDSTRINRLRRALYRERIPEVKTVQDQYLQEGSGMTTTVILKEKDNNIGDEIKRGLRIAVKSFFIDKLRNLTRPSFQQGYKCRYKHRHDSLCLPRTDPESISSNQERVANLERQIREGLYDNVEEGTLEPINLSDFEEYAGSDEDNYEKSSRSSPLSQSQEQEQSETQRTIPARFTYNDYVLYDDYVITDPNFVFLDENEQLEGYEDIVSDDEEMMEEYVVIDVISDEEEEGIQIQGGEIVMEEGSSSEEDYEMDSDMLEVE</sequence>
<keyword evidence="2" id="KW-0812">Transmembrane</keyword>
<feature type="compositionally biased region" description="Low complexity" evidence="1">
    <location>
        <begin position="111"/>
        <end position="125"/>
    </location>
</feature>
<dbReference type="Proteomes" id="UP000774326">
    <property type="component" value="Unassembled WGS sequence"/>
</dbReference>
<feature type="compositionally biased region" description="Basic residues" evidence="1">
    <location>
        <begin position="183"/>
        <end position="219"/>
    </location>
</feature>